<keyword evidence="3" id="KW-1185">Reference proteome</keyword>
<feature type="compositionally biased region" description="Basic and acidic residues" evidence="2">
    <location>
        <begin position="150"/>
        <end position="163"/>
    </location>
</feature>
<dbReference type="AlphaFoldDB" id="A0A2I4AMZ7"/>
<evidence type="ECO:0000256" key="2">
    <source>
        <dbReference type="SAM" id="MobiDB-lite"/>
    </source>
</evidence>
<proteinExistence type="predicted"/>
<feature type="non-terminal residue" evidence="4">
    <location>
        <position position="322"/>
    </location>
</feature>
<reference evidence="4" key="1">
    <citation type="submission" date="2025-08" db="UniProtKB">
        <authorList>
            <consortium name="RefSeq"/>
        </authorList>
    </citation>
    <scope>IDENTIFICATION</scope>
</reference>
<feature type="region of interest" description="Disordered" evidence="2">
    <location>
        <begin position="1"/>
        <end position="30"/>
    </location>
</feature>
<feature type="coiled-coil region" evidence="1">
    <location>
        <begin position="35"/>
        <end position="69"/>
    </location>
</feature>
<dbReference type="GeneID" id="106512864"/>
<organism evidence="3 4">
    <name type="scientific">Austrofundulus limnaeus</name>
    <name type="common">Annual killifish</name>
    <dbReference type="NCBI Taxonomy" id="52670"/>
    <lineage>
        <taxon>Eukaryota</taxon>
        <taxon>Metazoa</taxon>
        <taxon>Chordata</taxon>
        <taxon>Craniata</taxon>
        <taxon>Vertebrata</taxon>
        <taxon>Euteleostomi</taxon>
        <taxon>Actinopterygii</taxon>
        <taxon>Neopterygii</taxon>
        <taxon>Teleostei</taxon>
        <taxon>Neoteleostei</taxon>
        <taxon>Acanthomorphata</taxon>
        <taxon>Ovalentaria</taxon>
        <taxon>Atherinomorphae</taxon>
        <taxon>Cyprinodontiformes</taxon>
        <taxon>Rivulidae</taxon>
        <taxon>Austrofundulus</taxon>
    </lineage>
</organism>
<gene>
    <name evidence="4" type="primary">LOC106512864</name>
</gene>
<dbReference type="InParanoid" id="A0A2I4AMZ7"/>
<dbReference type="RefSeq" id="XP_013856831.1">
    <property type="nucleotide sequence ID" value="XM_014001377.1"/>
</dbReference>
<feature type="compositionally biased region" description="Low complexity" evidence="2">
    <location>
        <begin position="196"/>
        <end position="212"/>
    </location>
</feature>
<evidence type="ECO:0000256" key="1">
    <source>
        <dbReference type="SAM" id="Coils"/>
    </source>
</evidence>
<dbReference type="Proteomes" id="UP000192220">
    <property type="component" value="Unplaced"/>
</dbReference>
<feature type="region of interest" description="Disordered" evidence="2">
    <location>
        <begin position="189"/>
        <end position="212"/>
    </location>
</feature>
<feature type="region of interest" description="Disordered" evidence="2">
    <location>
        <begin position="148"/>
        <end position="172"/>
    </location>
</feature>
<evidence type="ECO:0000313" key="4">
    <source>
        <dbReference type="RefSeq" id="XP_013856831.1"/>
    </source>
</evidence>
<dbReference type="KEGG" id="alim:106512864"/>
<evidence type="ECO:0000313" key="3">
    <source>
        <dbReference type="Proteomes" id="UP000192220"/>
    </source>
</evidence>
<sequence>MLSATMAEEENIDLDQGGQNNIVGEEENPQWESEKRQVKLTAKALLVKINKLESERKTKLNKLTKLRQTITVLKNDNVCVNDIKGEFKRFLVLSEETQKVHQVLLGLLPVDEAQKHDAWFQAKMLNVHDFVAVTHKWLTEAQGWSTGVSDMKENESKNNKEAEPNAASGGGMMEEELQNEPHDSISYVSVRSSRKTGSQRGSSVTTSRSSTLSEQIKAEAERAALLACAAALKEKHALEKQEYLLKTRKEQLEMDTKIAAANAKLMVLEGSTKGSITSKHSDEMDSYIRKGARPKIRPTLLLPQASQLVIKPAKKLQQDAGP</sequence>
<name>A0A2I4AMZ7_AUSLI</name>
<accession>A0A2I4AMZ7</accession>
<keyword evidence="1" id="KW-0175">Coiled coil</keyword>
<dbReference type="OrthoDB" id="8957785at2759"/>
<protein>
    <submittedName>
        <fullName evidence="4">Uncharacterized protein LOC106512864</fullName>
    </submittedName>
</protein>